<gene>
    <name evidence="1" type="ORF">AMORRO_LOCUS7611</name>
</gene>
<accession>A0A9N9CE11</accession>
<comment type="caution">
    <text evidence="1">The sequence shown here is derived from an EMBL/GenBank/DDBJ whole genome shotgun (WGS) entry which is preliminary data.</text>
</comment>
<evidence type="ECO:0000313" key="1">
    <source>
        <dbReference type="EMBL" id="CAG8597068.1"/>
    </source>
</evidence>
<organism evidence="1 2">
    <name type="scientific">Acaulospora morrowiae</name>
    <dbReference type="NCBI Taxonomy" id="94023"/>
    <lineage>
        <taxon>Eukaryota</taxon>
        <taxon>Fungi</taxon>
        <taxon>Fungi incertae sedis</taxon>
        <taxon>Mucoromycota</taxon>
        <taxon>Glomeromycotina</taxon>
        <taxon>Glomeromycetes</taxon>
        <taxon>Diversisporales</taxon>
        <taxon>Acaulosporaceae</taxon>
        <taxon>Acaulospora</taxon>
    </lineage>
</organism>
<protein>
    <submittedName>
        <fullName evidence="1">9563_t:CDS:1</fullName>
    </submittedName>
</protein>
<dbReference type="SUPFAM" id="SSF56112">
    <property type="entry name" value="Protein kinase-like (PK-like)"/>
    <property type="match status" value="1"/>
</dbReference>
<dbReference type="Gene3D" id="1.10.510.10">
    <property type="entry name" value="Transferase(Phosphotransferase) domain 1"/>
    <property type="match status" value="1"/>
</dbReference>
<dbReference type="OrthoDB" id="6128227at2759"/>
<dbReference type="Proteomes" id="UP000789342">
    <property type="component" value="Unassembled WGS sequence"/>
</dbReference>
<name>A0A9N9CE11_9GLOM</name>
<proteinExistence type="predicted"/>
<keyword evidence="2" id="KW-1185">Reference proteome</keyword>
<sequence>MSNVIIDSSSESVKREVHIYVGDHECWYSSFCGKCTYKFFQEQPSNWTSGNSEIEKIIRESHESEWNIERTLEWIPFEQFYDIREIDKGAFSIMYLAYWMDGPLFMKAFPDELKKSQDISVEFINELKVHHKLYCEDLNSQVIRLFGISIDPRDGEFYMVLQYCEHGNMRRNSVIKTRDDVLKESLELKDLCGYSTLDEFADDVWEFKLKWFDISCRDANHQTEMHPKAIYTSQLISDLTKNVQWVSNELDRDNKYHSVQDRLKIDF</sequence>
<dbReference type="EMBL" id="CAJVPV010005870">
    <property type="protein sequence ID" value="CAG8597068.1"/>
    <property type="molecule type" value="Genomic_DNA"/>
</dbReference>
<evidence type="ECO:0000313" key="2">
    <source>
        <dbReference type="Proteomes" id="UP000789342"/>
    </source>
</evidence>
<dbReference type="AlphaFoldDB" id="A0A9N9CE11"/>
<reference evidence="1" key="1">
    <citation type="submission" date="2021-06" db="EMBL/GenBank/DDBJ databases">
        <authorList>
            <person name="Kallberg Y."/>
            <person name="Tangrot J."/>
            <person name="Rosling A."/>
        </authorList>
    </citation>
    <scope>NUCLEOTIDE SEQUENCE</scope>
    <source>
        <strain evidence="1">CL551</strain>
    </source>
</reference>
<dbReference type="InterPro" id="IPR011009">
    <property type="entry name" value="Kinase-like_dom_sf"/>
</dbReference>